<dbReference type="Gene3D" id="1.25.10.10">
    <property type="entry name" value="Leucine-rich Repeat Variant"/>
    <property type="match status" value="1"/>
</dbReference>
<protein>
    <recommendedName>
        <fullName evidence="1">Serine/threonine protein phosphatase 2A regulatory subunit</fullName>
    </recommendedName>
</protein>
<dbReference type="PIRSF" id="PIRSF028043">
    <property type="entry name" value="PP2A_B56"/>
    <property type="match status" value="1"/>
</dbReference>
<dbReference type="PANTHER" id="PTHR10257:SF3">
    <property type="entry name" value="SERINE_THREONINE-PROTEIN PHOSPHATASE 2A 56 KDA REGULATORY SUBUNIT GAMMA ISOFORM"/>
    <property type="match status" value="1"/>
</dbReference>
<organism evidence="2 3">
    <name type="scientific">Ceratopteris richardii</name>
    <name type="common">Triangle waterfern</name>
    <dbReference type="NCBI Taxonomy" id="49495"/>
    <lineage>
        <taxon>Eukaryota</taxon>
        <taxon>Viridiplantae</taxon>
        <taxon>Streptophyta</taxon>
        <taxon>Embryophyta</taxon>
        <taxon>Tracheophyta</taxon>
        <taxon>Polypodiopsida</taxon>
        <taxon>Polypodiidae</taxon>
        <taxon>Polypodiales</taxon>
        <taxon>Pteridineae</taxon>
        <taxon>Pteridaceae</taxon>
        <taxon>Parkerioideae</taxon>
        <taxon>Ceratopteris</taxon>
    </lineage>
</organism>
<dbReference type="SUPFAM" id="SSF48371">
    <property type="entry name" value="ARM repeat"/>
    <property type="match status" value="1"/>
</dbReference>
<comment type="function">
    <text evidence="1">The B regulatory subunit might modulate substrate selectivity and catalytic activity, and also might direct the localization of the catalytic enzyme to a particular subcellular compartment.</text>
</comment>
<dbReference type="InterPro" id="IPR011989">
    <property type="entry name" value="ARM-like"/>
</dbReference>
<dbReference type="Proteomes" id="UP000825935">
    <property type="component" value="Chromosome 4"/>
</dbReference>
<proteinExistence type="inferred from homology"/>
<dbReference type="InterPro" id="IPR002554">
    <property type="entry name" value="PP2A_B56"/>
</dbReference>
<dbReference type="OrthoDB" id="10264446at2759"/>
<dbReference type="PANTHER" id="PTHR10257">
    <property type="entry name" value="SERINE/THREONINE PROTEIN PHOSPHATASE 2A PP2A REGULATORY SUBUNIT B"/>
    <property type="match status" value="1"/>
</dbReference>
<dbReference type="AlphaFoldDB" id="A0A8T2V3Q9"/>
<dbReference type="EMBL" id="CM035409">
    <property type="protein sequence ID" value="KAH7438849.1"/>
    <property type="molecule type" value="Genomic_DNA"/>
</dbReference>
<dbReference type="GO" id="GO:0019888">
    <property type="term" value="F:protein phosphatase regulator activity"/>
    <property type="evidence" value="ECO:0007669"/>
    <property type="project" value="UniProtKB-UniRule"/>
</dbReference>
<dbReference type="OMA" id="PMNSIEP"/>
<accession>A0A8T2V3Q9</accession>
<dbReference type="GO" id="GO:0007165">
    <property type="term" value="P:signal transduction"/>
    <property type="evidence" value="ECO:0007669"/>
    <property type="project" value="InterPro"/>
</dbReference>
<dbReference type="InterPro" id="IPR016024">
    <property type="entry name" value="ARM-type_fold"/>
</dbReference>
<evidence type="ECO:0000313" key="2">
    <source>
        <dbReference type="EMBL" id="KAH7438849.1"/>
    </source>
</evidence>
<dbReference type="Pfam" id="PF01603">
    <property type="entry name" value="B56"/>
    <property type="match status" value="1"/>
</dbReference>
<reference evidence="2" key="1">
    <citation type="submission" date="2021-08" db="EMBL/GenBank/DDBJ databases">
        <title>WGS assembly of Ceratopteris richardii.</title>
        <authorList>
            <person name="Marchant D.B."/>
            <person name="Chen G."/>
            <person name="Jenkins J."/>
            <person name="Shu S."/>
            <person name="Leebens-Mack J."/>
            <person name="Grimwood J."/>
            <person name="Schmutz J."/>
            <person name="Soltis P."/>
            <person name="Soltis D."/>
            <person name="Chen Z.-H."/>
        </authorList>
    </citation>
    <scope>NUCLEOTIDE SEQUENCE</scope>
    <source>
        <strain evidence="2">Whitten #5841</strain>
        <tissue evidence="2">Leaf</tissue>
    </source>
</reference>
<dbReference type="FunFam" id="1.25.10.10:FF:000331">
    <property type="entry name" value="Phosphoprotein phosphatase, putative"/>
    <property type="match status" value="1"/>
</dbReference>
<dbReference type="GO" id="GO:0000159">
    <property type="term" value="C:protein phosphatase type 2A complex"/>
    <property type="evidence" value="ECO:0007669"/>
    <property type="project" value="UniProtKB-UniRule"/>
</dbReference>
<evidence type="ECO:0000256" key="1">
    <source>
        <dbReference type="PIRNR" id="PIRNR028043"/>
    </source>
</evidence>
<comment type="caution">
    <text evidence="2">The sequence shown here is derived from an EMBL/GenBank/DDBJ whole genome shotgun (WGS) entry which is preliminary data.</text>
</comment>
<name>A0A8T2V3Q9_CERRI</name>
<evidence type="ECO:0000313" key="3">
    <source>
        <dbReference type="Proteomes" id="UP000825935"/>
    </source>
</evidence>
<keyword evidence="3" id="KW-1185">Reference proteome</keyword>
<comment type="similarity">
    <text evidence="1">Belongs to the phosphatase 2A regulatory subunit.</text>
</comment>
<gene>
    <name evidence="2" type="ORF">KP509_04G033500</name>
</gene>
<sequence>MLKVTMFNRFIRKPKETKLSTRASEDEIPASAGPVVMPAEARTVCSRCGLGHYGKDCPLKQELEERTSPFSNGPDVRRALRDVSNAERPLLFKKKVELCSVVYDFSDPLKTPKEKEAKRQTLLELADYISTAGTAKINDDTLMSMFEMISKNIFRSMPVSVHVTSPADGVHEPEEEEPHFDPAWNHLQHVYEILVRYIVHQETDPRTAKKHVDQAFVLRLLELFDSEDPRERDYLKTILHRIYGKFMVLRPFIRKAINNTFYRFIFETDRHNGIAEMLEILGSIISGFALPLKEEHKIFLVKVLIPLHKPKSMPMYQQQLMYCVIQFIEKDPKLADAVIKGILKFWPLTNSHKEVILLGEVEEVLEITREAEFQRCMVPLFRQISRSLSSPHFQVAERALMLWNSNHIVNLITQNRHVILPLIFSALENNFVGHWNQAVHRSTENVRKIFQDLDAQFFNECLKAYHDQKLKEKAIEEQRDAIWKRLEAVATANTSSPGLIMVM</sequence>